<dbReference type="Pfam" id="PF22613">
    <property type="entry name" value="Transketolase_C_1"/>
    <property type="match status" value="1"/>
</dbReference>
<protein>
    <recommendedName>
        <fullName evidence="5">transketolase</fullName>
        <ecNumber evidence="5">2.2.1.1</ecNumber>
    </recommendedName>
</protein>
<evidence type="ECO:0000256" key="8">
    <source>
        <dbReference type="ARBA" id="ARBA00022842"/>
    </source>
</evidence>
<dbReference type="InterPro" id="IPR029061">
    <property type="entry name" value="THDP-binding"/>
</dbReference>
<dbReference type="CDD" id="cd07033">
    <property type="entry name" value="TPP_PYR_DXS_TK_like"/>
    <property type="match status" value="1"/>
</dbReference>
<dbReference type="GO" id="GO:0046872">
    <property type="term" value="F:metal ion binding"/>
    <property type="evidence" value="ECO:0007669"/>
    <property type="project" value="UniProtKB-KW"/>
</dbReference>
<evidence type="ECO:0000256" key="10">
    <source>
        <dbReference type="ARBA" id="ARBA00049473"/>
    </source>
</evidence>
<evidence type="ECO:0000256" key="7">
    <source>
        <dbReference type="ARBA" id="ARBA00022723"/>
    </source>
</evidence>
<comment type="cofactor">
    <cofactor evidence="2">
        <name>Mg(2+)</name>
        <dbReference type="ChEBI" id="CHEBI:18420"/>
    </cofactor>
</comment>
<dbReference type="InterPro" id="IPR009014">
    <property type="entry name" value="Transketo_C/PFOR_II"/>
</dbReference>
<dbReference type="EMBL" id="CDHK01000006">
    <property type="protein sequence ID" value="CEJ59052.1"/>
    <property type="molecule type" value="Genomic_DNA"/>
</dbReference>
<evidence type="ECO:0000256" key="1">
    <source>
        <dbReference type="ARBA" id="ARBA00001941"/>
    </source>
</evidence>
<evidence type="ECO:0000313" key="13">
    <source>
        <dbReference type="Proteomes" id="UP000042958"/>
    </source>
</evidence>
<dbReference type="SMART" id="SM00861">
    <property type="entry name" value="Transket_pyr"/>
    <property type="match status" value="1"/>
</dbReference>
<dbReference type="InterPro" id="IPR005474">
    <property type="entry name" value="Transketolase_N"/>
</dbReference>
<dbReference type="FunFam" id="3.40.50.920:FF:000012">
    <property type="entry name" value="Transketolase, variant 1"/>
    <property type="match status" value="1"/>
</dbReference>
<evidence type="ECO:0000256" key="3">
    <source>
        <dbReference type="ARBA" id="ARBA00001964"/>
    </source>
</evidence>
<organism evidence="12 13">
    <name type="scientific">Penicillium brasilianum</name>
    <dbReference type="NCBI Taxonomy" id="104259"/>
    <lineage>
        <taxon>Eukaryota</taxon>
        <taxon>Fungi</taxon>
        <taxon>Dikarya</taxon>
        <taxon>Ascomycota</taxon>
        <taxon>Pezizomycotina</taxon>
        <taxon>Eurotiomycetes</taxon>
        <taxon>Eurotiomycetidae</taxon>
        <taxon>Eurotiales</taxon>
        <taxon>Aspergillaceae</taxon>
        <taxon>Penicillium</taxon>
    </lineage>
</organism>
<feature type="domain" description="Transketolase-like pyrimidine-binding" evidence="11">
    <location>
        <begin position="394"/>
        <end position="577"/>
    </location>
</feature>
<dbReference type="Gene3D" id="3.40.50.920">
    <property type="match status" value="1"/>
</dbReference>
<dbReference type="SUPFAM" id="SSF52518">
    <property type="entry name" value="Thiamin diphosphate-binding fold (THDP-binding)"/>
    <property type="match status" value="2"/>
</dbReference>
<dbReference type="InterPro" id="IPR005475">
    <property type="entry name" value="Transketolase-like_Pyr-bd"/>
</dbReference>
<dbReference type="SUPFAM" id="SSF52922">
    <property type="entry name" value="TK C-terminal domain-like"/>
    <property type="match status" value="1"/>
</dbReference>
<comment type="catalytic activity">
    <reaction evidence="10">
        <text>D-sedoheptulose 7-phosphate + D-glyceraldehyde 3-phosphate = aldehydo-D-ribose 5-phosphate + D-xylulose 5-phosphate</text>
        <dbReference type="Rhea" id="RHEA:10508"/>
        <dbReference type="ChEBI" id="CHEBI:57483"/>
        <dbReference type="ChEBI" id="CHEBI:57737"/>
        <dbReference type="ChEBI" id="CHEBI:58273"/>
        <dbReference type="ChEBI" id="CHEBI:59776"/>
        <dbReference type="EC" id="2.2.1.1"/>
    </reaction>
</comment>
<dbReference type="FunFam" id="3.40.50.970:FF:000004">
    <property type="entry name" value="Transketolase"/>
    <property type="match status" value="1"/>
</dbReference>
<evidence type="ECO:0000256" key="2">
    <source>
        <dbReference type="ARBA" id="ARBA00001946"/>
    </source>
</evidence>
<dbReference type="Pfam" id="PF02779">
    <property type="entry name" value="Transket_pyr"/>
    <property type="match status" value="1"/>
</dbReference>
<comment type="similarity">
    <text evidence="4">Belongs to the transketolase family.</text>
</comment>
<keyword evidence="13" id="KW-1185">Reference proteome</keyword>
<evidence type="ECO:0000256" key="6">
    <source>
        <dbReference type="ARBA" id="ARBA00022679"/>
    </source>
</evidence>
<evidence type="ECO:0000313" key="12">
    <source>
        <dbReference type="EMBL" id="CEJ59052.1"/>
    </source>
</evidence>
<dbReference type="PANTHER" id="PTHR43522">
    <property type="entry name" value="TRANSKETOLASE"/>
    <property type="match status" value="1"/>
</dbReference>
<keyword evidence="7" id="KW-0479">Metal-binding</keyword>
<evidence type="ECO:0000256" key="9">
    <source>
        <dbReference type="ARBA" id="ARBA00023052"/>
    </source>
</evidence>
<dbReference type="InterPro" id="IPR033247">
    <property type="entry name" value="Transketolase_fam"/>
</dbReference>
<dbReference type="AlphaFoldDB" id="A0A0F7TVD2"/>
<dbReference type="GO" id="GO:0005829">
    <property type="term" value="C:cytosol"/>
    <property type="evidence" value="ECO:0007669"/>
    <property type="project" value="TreeGrafter"/>
</dbReference>
<accession>A0A0F7TVD2</accession>
<name>A0A0F7TVD2_PENBI</name>
<dbReference type="InterPro" id="IPR020826">
    <property type="entry name" value="Transketolase_BS"/>
</dbReference>
<dbReference type="GO" id="GO:0004802">
    <property type="term" value="F:transketolase activity"/>
    <property type="evidence" value="ECO:0007669"/>
    <property type="project" value="UniProtKB-EC"/>
</dbReference>
<dbReference type="GO" id="GO:0005634">
    <property type="term" value="C:nucleus"/>
    <property type="evidence" value="ECO:0007669"/>
    <property type="project" value="TreeGrafter"/>
</dbReference>
<dbReference type="OrthoDB" id="10267175at2759"/>
<dbReference type="PROSITE" id="PS00802">
    <property type="entry name" value="TRANSKETOLASE_2"/>
    <property type="match status" value="1"/>
</dbReference>
<sequence>MTPALELLETPIQSLPTKALSSIRNGLSPAVGDSLSLDTPEKHGRIMSVFRAMIADICQQYGEGHAGSPMGMAAIGIALYKYVMRYSPKNCDYFNRDRLVLSNGHACLWQYTFMHLVGVKSMTLDQLKSYHSANTDSLCPGHPEIEIDGVEVTTGPLGQGLANAVGLAMASKNLAATYNKPGHVVMDNMTWCLVGDACLQEGVGLEALSLAGHWKLNNICVIFDNNSVTCDGTADVANTEDINMKMRATGFNVVDVYNGDTDVAAVANALLAARSSEKPTFLNIRTVIGYGATKAGTADVHGAALGVEEVANLKRSFGLDPNKHFHIPQDVYDFFDELPGRGEAHEAKWQAAVAKYRLEYPDLAEEFALRVAGKMSTDWTRLIPRKEDNPTASTASRKSAGVLTNALAENINSFMVGTADLTPSCNVAYKNKVDFQSPALRTSCGLDGDYSGRYIHYGIREHAMCAITNGLSAFNKGTFIPMTSTYFVFHLYAAAAIRMAALQGLQQIHIATHDSIGVGENGPTHQPIAVAALWRAMPNLLYIRPCDAEEVAGAYIAAIQATETPTVISLSRQGLTQYPQYSSREGTLKGAYVFVETESDDFDVTLIGVGSEMVYAMQTRDVLRNEYGVHARVVSFPSTRLFEMQSREYKQSVLKPRAGKPAVVIEAYPSNGWERYADASVSMNSFGKSLPSKETYEHFGFEAKSIALKVKGLVEEVRQDGIGILRGDFREFNAGLRIGLEH</sequence>
<evidence type="ECO:0000256" key="5">
    <source>
        <dbReference type="ARBA" id="ARBA00013152"/>
    </source>
</evidence>
<dbReference type="Proteomes" id="UP000042958">
    <property type="component" value="Unassembled WGS sequence"/>
</dbReference>
<dbReference type="InterPro" id="IPR055152">
    <property type="entry name" value="Transketolase-like_C_2"/>
</dbReference>
<proteinExistence type="inferred from homology"/>
<comment type="cofactor">
    <cofactor evidence="1">
        <name>Co(2+)</name>
        <dbReference type="ChEBI" id="CHEBI:48828"/>
    </cofactor>
</comment>
<dbReference type="EC" id="2.2.1.1" evidence="5"/>
<dbReference type="PANTHER" id="PTHR43522:SF6">
    <property type="entry name" value="TRANSKETOLASE-LIKE PYRIMIDINE-BINDING DOMAIN-CONTAINING PROTEIN-RELATED"/>
    <property type="match status" value="1"/>
</dbReference>
<dbReference type="CDD" id="cd02012">
    <property type="entry name" value="TPP_TK"/>
    <property type="match status" value="1"/>
</dbReference>
<dbReference type="STRING" id="104259.A0A0F7TVD2"/>
<evidence type="ECO:0000256" key="4">
    <source>
        <dbReference type="ARBA" id="ARBA00007131"/>
    </source>
</evidence>
<keyword evidence="9" id="KW-0786">Thiamine pyrophosphate</keyword>
<dbReference type="GO" id="GO:0006098">
    <property type="term" value="P:pentose-phosphate shunt"/>
    <property type="evidence" value="ECO:0007669"/>
    <property type="project" value="TreeGrafter"/>
</dbReference>
<comment type="cofactor">
    <cofactor evidence="3">
        <name>thiamine diphosphate</name>
        <dbReference type="ChEBI" id="CHEBI:58937"/>
    </cofactor>
</comment>
<keyword evidence="6" id="KW-0808">Transferase</keyword>
<gene>
    <name evidence="12" type="ORF">PMG11_07688</name>
</gene>
<evidence type="ECO:0000259" key="11">
    <source>
        <dbReference type="SMART" id="SM00861"/>
    </source>
</evidence>
<dbReference type="FunFam" id="3.40.50.970:FF:000003">
    <property type="entry name" value="Transketolase"/>
    <property type="match status" value="1"/>
</dbReference>
<reference evidence="13" key="1">
    <citation type="journal article" date="2015" name="Genome Announc.">
        <title>Draft genome sequence of the fungus Penicillium brasilianum MG11.</title>
        <authorList>
            <person name="Horn F."/>
            <person name="Linde J."/>
            <person name="Mattern D.J."/>
            <person name="Walther G."/>
            <person name="Guthke R."/>
            <person name="Brakhage A.A."/>
            <person name="Valiante V."/>
        </authorList>
    </citation>
    <scope>NUCLEOTIDE SEQUENCE [LARGE SCALE GENOMIC DNA]</scope>
    <source>
        <strain evidence="13">MG11</strain>
    </source>
</reference>
<keyword evidence="8" id="KW-0460">Magnesium</keyword>
<dbReference type="Pfam" id="PF00456">
    <property type="entry name" value="Transketolase_N"/>
    <property type="match status" value="1"/>
</dbReference>
<dbReference type="Gene3D" id="3.40.50.970">
    <property type="match status" value="2"/>
</dbReference>